<dbReference type="SUPFAM" id="SSF89360">
    <property type="entry name" value="HesB-like domain"/>
    <property type="match status" value="1"/>
</dbReference>
<protein>
    <recommendedName>
        <fullName evidence="4">HesB/YadR/YfhF family protein</fullName>
    </recommendedName>
</protein>
<gene>
    <name evidence="2" type="ORF">NEOCIP111885_01300</name>
</gene>
<organism evidence="2 3">
    <name type="scientific">Pseudoneobacillus rhizosphaerae</name>
    <dbReference type="NCBI Taxonomy" id="2880968"/>
    <lineage>
        <taxon>Bacteria</taxon>
        <taxon>Bacillati</taxon>
        <taxon>Bacillota</taxon>
        <taxon>Bacilli</taxon>
        <taxon>Bacillales</taxon>
        <taxon>Bacillaceae</taxon>
        <taxon>Pseudoneobacillus</taxon>
    </lineage>
</organism>
<evidence type="ECO:0000256" key="1">
    <source>
        <dbReference type="ARBA" id="ARBA00006718"/>
    </source>
</evidence>
<proteinExistence type="inferred from homology"/>
<evidence type="ECO:0000313" key="2">
    <source>
        <dbReference type="EMBL" id="CAG9607608.1"/>
    </source>
</evidence>
<comment type="similarity">
    <text evidence="1">Belongs to the HesB/IscA family.</text>
</comment>
<dbReference type="InterPro" id="IPR035903">
    <property type="entry name" value="HesB-like_dom_sf"/>
</dbReference>
<dbReference type="Proteomes" id="UP000789845">
    <property type="component" value="Unassembled WGS sequence"/>
</dbReference>
<comment type="caution">
    <text evidence="2">The sequence shown here is derived from an EMBL/GenBank/DDBJ whole genome shotgun (WGS) entry which is preliminary data.</text>
</comment>
<reference evidence="2" key="1">
    <citation type="submission" date="2021-10" db="EMBL/GenBank/DDBJ databases">
        <authorList>
            <person name="Criscuolo A."/>
        </authorList>
    </citation>
    <scope>NUCLEOTIDE SEQUENCE</scope>
    <source>
        <strain evidence="2">CIP111885</strain>
    </source>
</reference>
<dbReference type="InterPro" id="IPR008326">
    <property type="entry name" value="PdhI-like"/>
</dbReference>
<dbReference type="AlphaFoldDB" id="A0A9C7LA72"/>
<evidence type="ECO:0008006" key="4">
    <source>
        <dbReference type="Google" id="ProtNLM"/>
    </source>
</evidence>
<keyword evidence="3" id="KW-1185">Reference proteome</keyword>
<name>A0A9C7LA72_9BACI</name>
<sequence>MKIVISESALEWFKNDIGLSAGDQLRFYSKIYGSSPVQQGYSLAFAKEDPINMVVSTVLEGILFFIEDNDLWYFDGHDLHVDYHKQEDDLEYTYVKNS</sequence>
<dbReference type="EMBL" id="CAKJTG010000006">
    <property type="protein sequence ID" value="CAG9607608.1"/>
    <property type="molecule type" value="Genomic_DNA"/>
</dbReference>
<dbReference type="RefSeq" id="WP_230495877.1">
    <property type="nucleotide sequence ID" value="NZ_CAKJTG010000006.1"/>
</dbReference>
<dbReference type="PIRSF" id="PIRSF034852">
    <property type="entry name" value="UCP034852"/>
    <property type="match status" value="1"/>
</dbReference>
<accession>A0A9C7LA72</accession>
<evidence type="ECO:0000313" key="3">
    <source>
        <dbReference type="Proteomes" id="UP000789845"/>
    </source>
</evidence>